<feature type="transmembrane region" description="Helical" evidence="1">
    <location>
        <begin position="52"/>
        <end position="70"/>
    </location>
</feature>
<sequence>MREQYDQSRKKVSRNCLLLGALEVVLGVLVYFEIAELPSLPFTDSRLPEAVGIAAVYYGAYLLYWGGILWQQAGDAEQWRQTVSRIAEKFCSHPTLSLAVLAGIIAVEWVIWKTTHVAIALLAAGVLTLLFLPLLRQMRRL</sequence>
<gene>
    <name evidence="2" type="ORF">H9X81_09480</name>
</gene>
<keyword evidence="1" id="KW-1133">Transmembrane helix</keyword>
<evidence type="ECO:0008006" key="4">
    <source>
        <dbReference type="Google" id="ProtNLM"/>
    </source>
</evidence>
<keyword evidence="1" id="KW-0812">Transmembrane</keyword>
<feature type="transmembrane region" description="Helical" evidence="1">
    <location>
        <begin position="12"/>
        <end position="32"/>
    </location>
</feature>
<evidence type="ECO:0000256" key="1">
    <source>
        <dbReference type="SAM" id="Phobius"/>
    </source>
</evidence>
<keyword evidence="3" id="KW-1185">Reference proteome</keyword>
<reference evidence="2 3" key="1">
    <citation type="journal article" date="2021" name="Sci. Rep.">
        <title>The distribution of antibiotic resistance genes in chicken gut microbiota commensals.</title>
        <authorList>
            <person name="Juricova H."/>
            <person name="Matiasovicova J."/>
            <person name="Kubasova T."/>
            <person name="Cejkova D."/>
            <person name="Rychlik I."/>
        </authorList>
    </citation>
    <scope>NUCLEOTIDE SEQUENCE [LARGE SCALE GENOMIC DNA]</scope>
    <source>
        <strain evidence="2 3">An564</strain>
    </source>
</reference>
<accession>A0ABS2GQY5</accession>
<protein>
    <recommendedName>
        <fullName evidence="4">Integral membrane protein</fullName>
    </recommendedName>
</protein>
<feature type="transmembrane region" description="Helical" evidence="1">
    <location>
        <begin position="117"/>
        <end position="135"/>
    </location>
</feature>
<evidence type="ECO:0000313" key="2">
    <source>
        <dbReference type="EMBL" id="MBM6923915.1"/>
    </source>
</evidence>
<dbReference type="Proteomes" id="UP000724149">
    <property type="component" value="Unassembled WGS sequence"/>
</dbReference>
<dbReference type="EMBL" id="JACSNR010000009">
    <property type="protein sequence ID" value="MBM6923915.1"/>
    <property type="molecule type" value="Genomic_DNA"/>
</dbReference>
<proteinExistence type="predicted"/>
<keyword evidence="1" id="KW-0472">Membrane</keyword>
<dbReference type="RefSeq" id="WP_204721537.1">
    <property type="nucleotide sequence ID" value="NZ_JACSNR010000009.1"/>
</dbReference>
<organism evidence="2 3">
    <name type="scientific">Hydrogenoanaerobacterium saccharovorans</name>
    <dbReference type="NCBI Taxonomy" id="474960"/>
    <lineage>
        <taxon>Bacteria</taxon>
        <taxon>Bacillati</taxon>
        <taxon>Bacillota</taxon>
        <taxon>Clostridia</taxon>
        <taxon>Eubacteriales</taxon>
        <taxon>Oscillospiraceae</taxon>
        <taxon>Hydrogenoanaerobacterium</taxon>
    </lineage>
</organism>
<name>A0ABS2GQY5_9FIRM</name>
<evidence type="ECO:0000313" key="3">
    <source>
        <dbReference type="Proteomes" id="UP000724149"/>
    </source>
</evidence>
<feature type="transmembrane region" description="Helical" evidence="1">
    <location>
        <begin position="90"/>
        <end position="111"/>
    </location>
</feature>
<comment type="caution">
    <text evidence="2">The sequence shown here is derived from an EMBL/GenBank/DDBJ whole genome shotgun (WGS) entry which is preliminary data.</text>
</comment>